<dbReference type="Pfam" id="PF01451">
    <property type="entry name" value="LMWPc"/>
    <property type="match status" value="1"/>
</dbReference>
<evidence type="ECO:0000313" key="5">
    <source>
        <dbReference type="Proteomes" id="UP001374893"/>
    </source>
</evidence>
<evidence type="ECO:0000256" key="1">
    <source>
        <dbReference type="ARBA" id="ARBA00011063"/>
    </source>
</evidence>
<reference evidence="4 5" key="1">
    <citation type="submission" date="2021-06" db="EMBL/GenBank/DDBJ databases">
        <title>Complete genome of Haloferula helveola possessing various polysaccharide degrading enzymes.</title>
        <authorList>
            <person name="Takami H."/>
            <person name="Huang C."/>
            <person name="Hamasaki K."/>
        </authorList>
    </citation>
    <scope>NUCLEOTIDE SEQUENCE [LARGE SCALE GENOMIC DNA]</scope>
    <source>
        <strain evidence="4 5">CN-1</strain>
    </source>
</reference>
<evidence type="ECO:0000259" key="3">
    <source>
        <dbReference type="SMART" id="SM00226"/>
    </source>
</evidence>
<dbReference type="EMBL" id="AP024702">
    <property type="protein sequence ID" value="BCX49757.1"/>
    <property type="molecule type" value="Genomic_DNA"/>
</dbReference>
<evidence type="ECO:0000256" key="2">
    <source>
        <dbReference type="ARBA" id="ARBA00022801"/>
    </source>
</evidence>
<dbReference type="PANTHER" id="PTHR47439:SF1">
    <property type="entry name" value="ACID PHOSPHATASE"/>
    <property type="match status" value="1"/>
</dbReference>
<sequence length="166" mass="18425">MTDTCKPYRVLFVCMGNICRSPAAEIIFRHRVGEAGLTDRIEIDSAGTIGYHAGNPPDPRMSETLSARGYEIAGSSRKIRARDLEDFDLILCADRDNLDDVRSLDPGGERHDRIHLITRYCIDREADHVPDPYYGGRRGFEEVADLVEDACDGLLAELTGTSGPVR</sequence>
<dbReference type="SMART" id="SM00226">
    <property type="entry name" value="LMWPc"/>
    <property type="match status" value="1"/>
</dbReference>
<proteinExistence type="inferred from homology"/>
<dbReference type="PRINTS" id="PR00719">
    <property type="entry name" value="LMWPTPASE"/>
</dbReference>
<protein>
    <submittedName>
        <fullName evidence="4">Phosphotyrosine protein phosphatase</fullName>
    </submittedName>
</protein>
<dbReference type="InterPro" id="IPR023485">
    <property type="entry name" value="Ptyr_pPase"/>
</dbReference>
<keyword evidence="5" id="KW-1185">Reference proteome</keyword>
<comment type="similarity">
    <text evidence="1">Belongs to the low molecular weight phosphotyrosine protein phosphatase family.</text>
</comment>
<gene>
    <name evidence="4" type="ORF">HAHE_36650</name>
</gene>
<keyword evidence="2" id="KW-0378">Hydrolase</keyword>
<dbReference type="RefSeq" id="WP_338686493.1">
    <property type="nucleotide sequence ID" value="NZ_AP024702.1"/>
</dbReference>
<dbReference type="Proteomes" id="UP001374893">
    <property type="component" value="Chromosome"/>
</dbReference>
<feature type="domain" description="Phosphotyrosine protein phosphatase I" evidence="3">
    <location>
        <begin position="8"/>
        <end position="157"/>
    </location>
</feature>
<organism evidence="4 5">
    <name type="scientific">Haloferula helveola</name>
    <dbReference type="NCBI Taxonomy" id="490095"/>
    <lineage>
        <taxon>Bacteria</taxon>
        <taxon>Pseudomonadati</taxon>
        <taxon>Verrucomicrobiota</taxon>
        <taxon>Verrucomicrobiia</taxon>
        <taxon>Verrucomicrobiales</taxon>
        <taxon>Verrucomicrobiaceae</taxon>
        <taxon>Haloferula</taxon>
    </lineage>
</organism>
<dbReference type="CDD" id="cd16343">
    <property type="entry name" value="LMWPTP"/>
    <property type="match status" value="1"/>
</dbReference>
<dbReference type="SUPFAM" id="SSF52788">
    <property type="entry name" value="Phosphotyrosine protein phosphatases I"/>
    <property type="match status" value="1"/>
</dbReference>
<name>A0ABM7RDL9_9BACT</name>
<accession>A0ABM7RDL9</accession>
<dbReference type="InterPro" id="IPR036196">
    <property type="entry name" value="Ptyr_pPase_sf"/>
</dbReference>
<dbReference type="PANTHER" id="PTHR47439">
    <property type="entry name" value="LOW MOLECULAR WEIGHT PHOSPHOTYROSINE PROTEIN PHOSPHATASE-RELATED"/>
    <property type="match status" value="1"/>
</dbReference>
<dbReference type="InterPro" id="IPR017867">
    <property type="entry name" value="Tyr_phospatase_low_mol_wt"/>
</dbReference>
<evidence type="ECO:0000313" key="4">
    <source>
        <dbReference type="EMBL" id="BCX49757.1"/>
    </source>
</evidence>
<dbReference type="InterPro" id="IPR052995">
    <property type="entry name" value="LMW-PTP"/>
</dbReference>
<dbReference type="Gene3D" id="3.40.50.2300">
    <property type="match status" value="1"/>
</dbReference>